<dbReference type="Proteomes" id="UP000317835">
    <property type="component" value="Chromosome"/>
</dbReference>
<dbReference type="EMBL" id="CP036426">
    <property type="protein sequence ID" value="QDV37411.1"/>
    <property type="molecule type" value="Genomic_DNA"/>
</dbReference>
<sequence>MTAKHRAIHSRASAKQISDLLQLVFVAEFLCPSRCLWLVSPWISDIPVIDNRANGFLCFEPRWARSQVRLSQVLGRLIELGSTVHVATRPVPHNDAFLDRLRRHAEAEDLPLHLHVSEELHEKGILGDGFYLSGSMNFTFSGISLNEEAVQYSTDPAFVAENRVLHSHRWGGEGR</sequence>
<evidence type="ECO:0000313" key="1">
    <source>
        <dbReference type="EMBL" id="QDV37411.1"/>
    </source>
</evidence>
<dbReference type="SUPFAM" id="SSF56024">
    <property type="entry name" value="Phospholipase D/nuclease"/>
    <property type="match status" value="1"/>
</dbReference>
<dbReference type="KEGG" id="tpla:ElP_53500"/>
<name>A0A518H997_9BACT</name>
<keyword evidence="2" id="KW-1185">Reference proteome</keyword>
<organism evidence="1 2">
    <name type="scientific">Tautonia plasticadhaerens</name>
    <dbReference type="NCBI Taxonomy" id="2527974"/>
    <lineage>
        <taxon>Bacteria</taxon>
        <taxon>Pseudomonadati</taxon>
        <taxon>Planctomycetota</taxon>
        <taxon>Planctomycetia</taxon>
        <taxon>Isosphaerales</taxon>
        <taxon>Isosphaeraceae</taxon>
        <taxon>Tautonia</taxon>
    </lineage>
</organism>
<evidence type="ECO:0008006" key="3">
    <source>
        <dbReference type="Google" id="ProtNLM"/>
    </source>
</evidence>
<dbReference type="RefSeq" id="WP_145275184.1">
    <property type="nucleotide sequence ID" value="NZ_CP036426.1"/>
</dbReference>
<reference evidence="1 2" key="1">
    <citation type="submission" date="2019-02" db="EMBL/GenBank/DDBJ databases">
        <title>Deep-cultivation of Planctomycetes and their phenomic and genomic characterization uncovers novel biology.</title>
        <authorList>
            <person name="Wiegand S."/>
            <person name="Jogler M."/>
            <person name="Boedeker C."/>
            <person name="Pinto D."/>
            <person name="Vollmers J."/>
            <person name="Rivas-Marin E."/>
            <person name="Kohn T."/>
            <person name="Peeters S.H."/>
            <person name="Heuer A."/>
            <person name="Rast P."/>
            <person name="Oberbeckmann S."/>
            <person name="Bunk B."/>
            <person name="Jeske O."/>
            <person name="Meyerdierks A."/>
            <person name="Storesund J.E."/>
            <person name="Kallscheuer N."/>
            <person name="Luecker S."/>
            <person name="Lage O.M."/>
            <person name="Pohl T."/>
            <person name="Merkel B.J."/>
            <person name="Hornburger P."/>
            <person name="Mueller R.-W."/>
            <person name="Bruemmer F."/>
            <person name="Labrenz M."/>
            <person name="Spormann A.M."/>
            <person name="Op den Camp H."/>
            <person name="Overmann J."/>
            <person name="Amann R."/>
            <person name="Jetten M.S.M."/>
            <person name="Mascher T."/>
            <person name="Medema M.H."/>
            <person name="Devos D.P."/>
            <person name="Kaster A.-K."/>
            <person name="Ovreas L."/>
            <person name="Rohde M."/>
            <person name="Galperin M.Y."/>
            <person name="Jogler C."/>
        </authorList>
    </citation>
    <scope>NUCLEOTIDE SEQUENCE [LARGE SCALE GENOMIC DNA]</scope>
    <source>
        <strain evidence="1 2">ElP</strain>
    </source>
</reference>
<dbReference type="AlphaFoldDB" id="A0A518H997"/>
<gene>
    <name evidence="1" type="ORF">ElP_53500</name>
</gene>
<dbReference type="NCBIfam" id="NF041068">
    <property type="entry name" value="DpdK"/>
    <property type="match status" value="1"/>
</dbReference>
<proteinExistence type="predicted"/>
<dbReference type="OrthoDB" id="8441577at2"/>
<evidence type="ECO:0000313" key="2">
    <source>
        <dbReference type="Proteomes" id="UP000317835"/>
    </source>
</evidence>
<accession>A0A518H997</accession>
<protein>
    <recommendedName>
        <fullName evidence="3">Phospholipase D-like domain-containing protein</fullName>
    </recommendedName>
</protein>